<dbReference type="Proteomes" id="UP001157126">
    <property type="component" value="Unassembled WGS sequence"/>
</dbReference>
<feature type="compositionally biased region" description="Basic and acidic residues" evidence="1">
    <location>
        <begin position="50"/>
        <end position="60"/>
    </location>
</feature>
<protein>
    <submittedName>
        <fullName evidence="2">Uncharacterized protein</fullName>
    </submittedName>
</protein>
<accession>A0ABQ6IMT3</accession>
<name>A0ABQ6IMT3_9MICO</name>
<gene>
    <name evidence="2" type="ORF">GCM10025883_10860</name>
</gene>
<keyword evidence="3" id="KW-1185">Reference proteome</keyword>
<comment type="caution">
    <text evidence="2">The sequence shown here is derived from an EMBL/GenBank/DDBJ whole genome shotgun (WGS) entry which is preliminary data.</text>
</comment>
<evidence type="ECO:0000313" key="3">
    <source>
        <dbReference type="Proteomes" id="UP001157126"/>
    </source>
</evidence>
<dbReference type="EMBL" id="BSUO01000001">
    <property type="protein sequence ID" value="GMA39041.1"/>
    <property type="molecule type" value="Genomic_DNA"/>
</dbReference>
<organism evidence="2 3">
    <name type="scientific">Mobilicoccus caccae</name>
    <dbReference type="NCBI Taxonomy" id="1859295"/>
    <lineage>
        <taxon>Bacteria</taxon>
        <taxon>Bacillati</taxon>
        <taxon>Actinomycetota</taxon>
        <taxon>Actinomycetes</taxon>
        <taxon>Micrococcales</taxon>
        <taxon>Dermatophilaceae</taxon>
        <taxon>Mobilicoccus</taxon>
    </lineage>
</organism>
<evidence type="ECO:0000256" key="1">
    <source>
        <dbReference type="SAM" id="MobiDB-lite"/>
    </source>
</evidence>
<reference evidence="3" key="1">
    <citation type="journal article" date="2019" name="Int. J. Syst. Evol. Microbiol.">
        <title>The Global Catalogue of Microorganisms (GCM) 10K type strain sequencing project: providing services to taxonomists for standard genome sequencing and annotation.</title>
        <authorList>
            <consortium name="The Broad Institute Genomics Platform"/>
            <consortium name="The Broad Institute Genome Sequencing Center for Infectious Disease"/>
            <person name="Wu L."/>
            <person name="Ma J."/>
        </authorList>
    </citation>
    <scope>NUCLEOTIDE SEQUENCE [LARGE SCALE GENOMIC DNA]</scope>
    <source>
        <strain evidence="3">NBRC 113072</strain>
    </source>
</reference>
<evidence type="ECO:0000313" key="2">
    <source>
        <dbReference type="EMBL" id="GMA39041.1"/>
    </source>
</evidence>
<proteinExistence type="predicted"/>
<sequence>MQAVALERRVDQGQCRPRDGVVAREDHAGFVGDLQGAAQDGNKSVVADLPHPDTVTDPRDRRGHFAGKARLLSD</sequence>
<feature type="region of interest" description="Disordered" evidence="1">
    <location>
        <begin position="34"/>
        <end position="74"/>
    </location>
</feature>